<protein>
    <submittedName>
        <fullName evidence="2">Uncharacterized protein</fullName>
    </submittedName>
</protein>
<dbReference type="EMBL" id="BNBF01000017">
    <property type="protein sequence ID" value="GHG62048.1"/>
    <property type="molecule type" value="Genomic_DNA"/>
</dbReference>
<gene>
    <name evidence="2" type="ORF">GCM10018980_51660</name>
</gene>
<evidence type="ECO:0000256" key="1">
    <source>
        <dbReference type="SAM" id="MobiDB-lite"/>
    </source>
</evidence>
<accession>A0A919EZW9</accession>
<comment type="caution">
    <text evidence="2">The sequence shown here is derived from an EMBL/GenBank/DDBJ whole genome shotgun (WGS) entry which is preliminary data.</text>
</comment>
<organism evidence="2 3">
    <name type="scientific">Streptomyces capoamus</name>
    <dbReference type="NCBI Taxonomy" id="68183"/>
    <lineage>
        <taxon>Bacteria</taxon>
        <taxon>Bacillati</taxon>
        <taxon>Actinomycetota</taxon>
        <taxon>Actinomycetes</taxon>
        <taxon>Kitasatosporales</taxon>
        <taxon>Streptomycetaceae</taxon>
        <taxon>Streptomyces</taxon>
    </lineage>
</organism>
<dbReference type="Proteomes" id="UP000619355">
    <property type="component" value="Unassembled WGS sequence"/>
</dbReference>
<keyword evidence="3" id="KW-1185">Reference proteome</keyword>
<evidence type="ECO:0000313" key="3">
    <source>
        <dbReference type="Proteomes" id="UP000619355"/>
    </source>
</evidence>
<sequence length="67" mass="7126">MRRAASSPPHDDGPARTSSGAGPLHVHAAVARGRQGYNPRPADRAAQLPLPGTLRPSLHPCHYPNMK</sequence>
<name>A0A919EZW9_9ACTN</name>
<dbReference type="AlphaFoldDB" id="A0A919EZW9"/>
<evidence type="ECO:0000313" key="2">
    <source>
        <dbReference type="EMBL" id="GHG62048.1"/>
    </source>
</evidence>
<proteinExistence type="predicted"/>
<reference evidence="3" key="1">
    <citation type="journal article" date="2019" name="Int. J. Syst. Evol. Microbiol.">
        <title>The Global Catalogue of Microorganisms (GCM) 10K type strain sequencing project: providing services to taxonomists for standard genome sequencing and annotation.</title>
        <authorList>
            <consortium name="The Broad Institute Genomics Platform"/>
            <consortium name="The Broad Institute Genome Sequencing Center for Infectious Disease"/>
            <person name="Wu L."/>
            <person name="Ma J."/>
        </authorList>
    </citation>
    <scope>NUCLEOTIDE SEQUENCE [LARGE SCALE GENOMIC DNA]</scope>
    <source>
        <strain evidence="3">JCM 4253</strain>
    </source>
</reference>
<feature type="region of interest" description="Disordered" evidence="1">
    <location>
        <begin position="1"/>
        <end position="67"/>
    </location>
</feature>